<evidence type="ECO:0000256" key="4">
    <source>
        <dbReference type="SAM" id="MobiDB-lite"/>
    </source>
</evidence>
<dbReference type="OrthoDB" id="194358at2759"/>
<dbReference type="EMBL" id="KQ947418">
    <property type="protein sequence ID" value="KUJ15364.1"/>
    <property type="molecule type" value="Genomic_DNA"/>
</dbReference>
<feature type="repeat" description="ANK" evidence="3">
    <location>
        <begin position="396"/>
        <end position="429"/>
    </location>
</feature>
<dbReference type="AlphaFoldDB" id="A0A194X5K6"/>
<gene>
    <name evidence="5" type="ORF">LY89DRAFT_735483</name>
</gene>
<sequence length="756" mass="84915">MANDDPLVHSLTRSSNSSEPSSWESSNTSIATPPEENKKIGRPSQWTESRQRKLARLYLYSNLPPKDIRLALHDRSDNWLPEKETTTKTFNALLDKDPRWLRPKNEEEMEQRILALANCKAQRNLKRQLRQARLAKHFDIIMEESITNRNDPDLSEEPTVEPDSPIDQTISKDCEEVNRLSWTEFTHTPVQDLLAMKDPELSEAAIKELWQFVDSDLNAEVEFQTSAPGGQNGKMPALEETADFQNTSLDEISTHRNENTLVNHSPLGTDGITKLLQAYSICDSPAASTTDMSRRLSAGTALTELMSTEKSPSYSQPTEGALPNAFLVADFHRAKQGPCFPGLKVHDSGSCWCMLDLESLPTNKRWYIGPDAISPLHMPNPPRSLHNLNLRYRDTFGNTILHLLASRGASTGLIQNALTSGMDGNAKNTAGQTFLHCLPYIDLWNPDLHFELSSRSSLQLVVKCSVDITACDPFGRTFAHLLTYNAFTNHLYRRDSESRDLFELLVWSHRSTHKRDAFGWIPTNLNWRLSEKIMQANYGRTGIGAVGPFSFNVPSQSQQSFIEEVGEEIRLPASANAVSLITMHARLLETAALALDVPNTEDSRGRNGLHCLAEVSLDLHKVTDVLHSGAKTSKKRKRDQIVSEPSVIWTSGLQYRYGLLQQMIKSGVDVNSYDKFGNTVLMAFVSHLDDGLENNTLSAIFRFLVNHGADPGRRNRKGETALHIAVKLATRLLWLSCYKKVPMSMPGLWRARAFWL</sequence>
<protein>
    <submittedName>
        <fullName evidence="5">Uncharacterized protein</fullName>
    </submittedName>
</protein>
<accession>A0A194X5K6</accession>
<dbReference type="InterPro" id="IPR002110">
    <property type="entry name" value="Ankyrin_rpt"/>
</dbReference>
<organism evidence="5 6">
    <name type="scientific">Mollisia scopiformis</name>
    <name type="common">Conifer needle endophyte fungus</name>
    <name type="synonym">Phialocephala scopiformis</name>
    <dbReference type="NCBI Taxonomy" id="149040"/>
    <lineage>
        <taxon>Eukaryota</taxon>
        <taxon>Fungi</taxon>
        <taxon>Dikarya</taxon>
        <taxon>Ascomycota</taxon>
        <taxon>Pezizomycotina</taxon>
        <taxon>Leotiomycetes</taxon>
        <taxon>Helotiales</taxon>
        <taxon>Mollisiaceae</taxon>
        <taxon>Mollisia</taxon>
    </lineage>
</organism>
<evidence type="ECO:0000256" key="1">
    <source>
        <dbReference type="ARBA" id="ARBA00022737"/>
    </source>
</evidence>
<dbReference type="InParanoid" id="A0A194X5K6"/>
<dbReference type="RefSeq" id="XP_018069719.1">
    <property type="nucleotide sequence ID" value="XM_018220019.1"/>
</dbReference>
<dbReference type="InterPro" id="IPR051637">
    <property type="entry name" value="Ank_repeat_dom-contain_49"/>
</dbReference>
<evidence type="ECO:0000256" key="2">
    <source>
        <dbReference type="ARBA" id="ARBA00023043"/>
    </source>
</evidence>
<evidence type="ECO:0000313" key="6">
    <source>
        <dbReference type="Proteomes" id="UP000070700"/>
    </source>
</evidence>
<dbReference type="Gene3D" id="1.25.40.20">
    <property type="entry name" value="Ankyrin repeat-containing domain"/>
    <property type="match status" value="2"/>
</dbReference>
<name>A0A194X5K6_MOLSC</name>
<dbReference type="Proteomes" id="UP000070700">
    <property type="component" value="Unassembled WGS sequence"/>
</dbReference>
<dbReference type="SUPFAM" id="SSF48403">
    <property type="entry name" value="Ankyrin repeat"/>
    <property type="match status" value="1"/>
</dbReference>
<dbReference type="InterPro" id="IPR036770">
    <property type="entry name" value="Ankyrin_rpt-contain_sf"/>
</dbReference>
<keyword evidence="6" id="KW-1185">Reference proteome</keyword>
<reference evidence="5 6" key="1">
    <citation type="submission" date="2015-10" db="EMBL/GenBank/DDBJ databases">
        <title>Full genome of DAOMC 229536 Phialocephala scopiformis, a fungal endophyte of spruce producing the potent anti-insectan compound rugulosin.</title>
        <authorList>
            <consortium name="DOE Joint Genome Institute"/>
            <person name="Walker A.K."/>
            <person name="Frasz S.L."/>
            <person name="Seifert K.A."/>
            <person name="Miller J.D."/>
            <person name="Mondo S.J."/>
            <person name="Labutti K."/>
            <person name="Lipzen A."/>
            <person name="Dockter R."/>
            <person name="Kennedy M."/>
            <person name="Grigoriev I.V."/>
            <person name="Spatafora J.W."/>
        </authorList>
    </citation>
    <scope>NUCLEOTIDE SEQUENCE [LARGE SCALE GENOMIC DNA]</scope>
    <source>
        <strain evidence="5 6">CBS 120377</strain>
    </source>
</reference>
<dbReference type="KEGG" id="psco:LY89DRAFT_735483"/>
<dbReference type="PANTHER" id="PTHR24180">
    <property type="entry name" value="CYCLIN-DEPENDENT KINASE INHIBITOR 2C-RELATED"/>
    <property type="match status" value="1"/>
</dbReference>
<keyword evidence="2 3" id="KW-0040">ANK repeat</keyword>
<dbReference type="Pfam" id="PF12796">
    <property type="entry name" value="Ank_2"/>
    <property type="match status" value="1"/>
</dbReference>
<dbReference type="PROSITE" id="PS50088">
    <property type="entry name" value="ANK_REPEAT"/>
    <property type="match status" value="1"/>
</dbReference>
<dbReference type="GeneID" id="28829745"/>
<feature type="compositionally biased region" description="Low complexity" evidence="4">
    <location>
        <begin position="10"/>
        <end position="29"/>
    </location>
</feature>
<feature type="region of interest" description="Disordered" evidence="4">
    <location>
        <begin position="1"/>
        <end position="47"/>
    </location>
</feature>
<keyword evidence="1" id="KW-0677">Repeat</keyword>
<feature type="region of interest" description="Disordered" evidence="4">
    <location>
        <begin position="147"/>
        <end position="168"/>
    </location>
</feature>
<evidence type="ECO:0000313" key="5">
    <source>
        <dbReference type="EMBL" id="KUJ15364.1"/>
    </source>
</evidence>
<dbReference type="PANTHER" id="PTHR24180:SF45">
    <property type="entry name" value="POLY [ADP-RIBOSE] POLYMERASE TANKYRASE"/>
    <property type="match status" value="1"/>
</dbReference>
<evidence type="ECO:0000256" key="3">
    <source>
        <dbReference type="PROSITE-ProRule" id="PRU00023"/>
    </source>
</evidence>
<proteinExistence type="predicted"/>